<evidence type="ECO:0000313" key="2">
    <source>
        <dbReference type="Proteomes" id="UP001165064"/>
    </source>
</evidence>
<dbReference type="Proteomes" id="UP001165064">
    <property type="component" value="Unassembled WGS sequence"/>
</dbReference>
<reference evidence="1" key="1">
    <citation type="submission" date="2023-04" db="EMBL/GenBank/DDBJ databases">
        <title>Ambrosiozyma monospora NBRC 10751.</title>
        <authorList>
            <person name="Ichikawa N."/>
            <person name="Sato H."/>
            <person name="Tonouchi N."/>
        </authorList>
    </citation>
    <scope>NUCLEOTIDE SEQUENCE</scope>
    <source>
        <strain evidence="1">NBRC 10751</strain>
    </source>
</reference>
<gene>
    <name evidence="1" type="ORF">Amon02_000783000</name>
</gene>
<sequence length="373" mass="41711">MSVISMREFHSVEFFKVTPPSKIKTLPNQFWSNSSPSSNSINKFSHTSRNTFHSPSSSTTTTTNSQNEPALPPAHSTPENDPIHKDLLEYTFTPDQLSVNPSNHILTGSLEVRQVIKELHDSAIIDDEDDEELIPESIYQLQIVLKTLTGQPWAVGVYDTLQYQGQPIVKPTPSTTTTTTTITTTSNSTTSVPTITTTAETETETSAVMGSNQPSDSSHSHSHSHPHSYSHFTTIEQISENKYIVFINYVCLRQRLQIWRIKHLGCSLKMMSWMDIDVDVDVLDGGLRDDEEEDGDGQVLIENVNEGKEKGKGNQLNVKTKTVVYDDESDGEIVTVVKEHVDSELSERIKNLSVKYEDDEDEEDDDFGDFIAA</sequence>
<dbReference type="EMBL" id="BSXS01006706">
    <property type="protein sequence ID" value="GME85985.1"/>
    <property type="molecule type" value="Genomic_DNA"/>
</dbReference>
<protein>
    <submittedName>
        <fullName evidence="1">Unnamed protein product</fullName>
    </submittedName>
</protein>
<proteinExistence type="predicted"/>
<comment type="caution">
    <text evidence="1">The sequence shown here is derived from an EMBL/GenBank/DDBJ whole genome shotgun (WGS) entry which is preliminary data.</text>
</comment>
<name>A0ACB5TCR1_AMBMO</name>
<keyword evidence="2" id="KW-1185">Reference proteome</keyword>
<evidence type="ECO:0000313" key="1">
    <source>
        <dbReference type="EMBL" id="GME85985.1"/>
    </source>
</evidence>
<accession>A0ACB5TCR1</accession>
<organism evidence="1 2">
    <name type="scientific">Ambrosiozyma monospora</name>
    <name type="common">Yeast</name>
    <name type="synonym">Endomycopsis monosporus</name>
    <dbReference type="NCBI Taxonomy" id="43982"/>
    <lineage>
        <taxon>Eukaryota</taxon>
        <taxon>Fungi</taxon>
        <taxon>Dikarya</taxon>
        <taxon>Ascomycota</taxon>
        <taxon>Saccharomycotina</taxon>
        <taxon>Pichiomycetes</taxon>
        <taxon>Pichiales</taxon>
        <taxon>Pichiaceae</taxon>
        <taxon>Ambrosiozyma</taxon>
    </lineage>
</organism>